<dbReference type="EMBL" id="CP129118">
    <property type="protein sequence ID" value="WOV87411.1"/>
    <property type="molecule type" value="Genomic_DNA"/>
</dbReference>
<sequence>MRQQLLKIYQRHELADMIYIGADGSLTKRRIHILSITNHSFKAYCYLRRSKRTFKIDRVLSVQQVVNREPQAI</sequence>
<gene>
    <name evidence="1" type="ORF">QWT69_16415</name>
</gene>
<evidence type="ECO:0000313" key="2">
    <source>
        <dbReference type="Proteomes" id="UP001303902"/>
    </source>
</evidence>
<dbReference type="RefSeq" id="WP_317967505.1">
    <property type="nucleotide sequence ID" value="NZ_CP129118.1"/>
</dbReference>
<dbReference type="Proteomes" id="UP001303902">
    <property type="component" value="Chromosome"/>
</dbReference>
<reference evidence="1 2" key="1">
    <citation type="submission" date="2023-06" db="EMBL/GenBank/DDBJ databases">
        <title>Sporosarcina sp. nov., isolated from Korean tranditional fermented seafood 'Jeotgal'.</title>
        <authorList>
            <person name="Yang A.I."/>
            <person name="Shin N.-R."/>
        </authorList>
    </citation>
    <scope>NUCLEOTIDE SEQUENCE [LARGE SCALE GENOMIC DNA]</scope>
    <source>
        <strain evidence="1 2">T2O-4</strain>
    </source>
</reference>
<organism evidence="1 2">
    <name type="scientific">Sporosarcina oncorhynchi</name>
    <dbReference type="NCBI Taxonomy" id="3056444"/>
    <lineage>
        <taxon>Bacteria</taxon>
        <taxon>Bacillati</taxon>
        <taxon>Bacillota</taxon>
        <taxon>Bacilli</taxon>
        <taxon>Bacillales</taxon>
        <taxon>Caryophanaceae</taxon>
        <taxon>Sporosarcina</taxon>
    </lineage>
</organism>
<proteinExistence type="predicted"/>
<protein>
    <submittedName>
        <fullName evidence="1">Transcriptional regulator</fullName>
    </submittedName>
</protein>
<evidence type="ECO:0000313" key="1">
    <source>
        <dbReference type="EMBL" id="WOV87411.1"/>
    </source>
</evidence>
<name>A0ABZ0L491_9BACL</name>
<keyword evidence="2" id="KW-1185">Reference proteome</keyword>
<accession>A0ABZ0L491</accession>